<dbReference type="PANTHER" id="PTHR11895:SF7">
    <property type="entry name" value="GLUTAMYL-TRNA(GLN) AMIDOTRANSFERASE SUBUNIT A, MITOCHONDRIAL"/>
    <property type="match status" value="1"/>
</dbReference>
<protein>
    <recommendedName>
        <fullName evidence="7">Glutamyl-tRNA(Gln) amidotransferase subunit A, mitochondrial</fullName>
        <shortName evidence="7">Glu-AdT subunit A</shortName>
        <ecNumber evidence="7">6.3.5.7</ecNumber>
    </recommendedName>
</protein>
<evidence type="ECO:0000256" key="4">
    <source>
        <dbReference type="ARBA" id="ARBA00022840"/>
    </source>
</evidence>
<dbReference type="GO" id="GO:0070681">
    <property type="term" value="P:glutaminyl-tRNAGln biosynthesis via transamidation"/>
    <property type="evidence" value="ECO:0007669"/>
    <property type="project" value="UniProtKB-UniRule"/>
</dbReference>
<reference evidence="11" key="2">
    <citation type="submission" date="2013-12" db="EMBL/GenBank/DDBJ databases">
        <title>Evolution of pathogenesis and genome organization in the Tremellales.</title>
        <authorList>
            <person name="Cuomo C."/>
            <person name="Litvintseva A."/>
            <person name="Heitman J."/>
            <person name="Chen Y."/>
            <person name="Sun S."/>
            <person name="Springer D."/>
            <person name="Dromer F."/>
            <person name="Young S."/>
            <person name="Zeng Q."/>
            <person name="Chapman S."/>
            <person name="Gujja S."/>
            <person name="Saif S."/>
            <person name="Birren B."/>
        </authorList>
    </citation>
    <scope>NUCLEOTIDE SEQUENCE [LARGE SCALE GENOMIC DNA]</scope>
    <source>
        <strain evidence="11">BCC8398</strain>
    </source>
</reference>
<evidence type="ECO:0000256" key="3">
    <source>
        <dbReference type="ARBA" id="ARBA00022741"/>
    </source>
</evidence>
<evidence type="ECO:0000256" key="8">
    <source>
        <dbReference type="SAM" id="MobiDB-lite"/>
    </source>
</evidence>
<comment type="catalytic activity">
    <reaction evidence="6 7">
        <text>L-glutamyl-tRNA(Gln) + L-glutamine + ATP + H2O = L-glutaminyl-tRNA(Gln) + L-glutamate + ADP + phosphate + H(+)</text>
        <dbReference type="Rhea" id="RHEA:17521"/>
        <dbReference type="Rhea" id="RHEA-COMP:9681"/>
        <dbReference type="Rhea" id="RHEA-COMP:9684"/>
        <dbReference type="ChEBI" id="CHEBI:15377"/>
        <dbReference type="ChEBI" id="CHEBI:15378"/>
        <dbReference type="ChEBI" id="CHEBI:29985"/>
        <dbReference type="ChEBI" id="CHEBI:30616"/>
        <dbReference type="ChEBI" id="CHEBI:43474"/>
        <dbReference type="ChEBI" id="CHEBI:58359"/>
        <dbReference type="ChEBI" id="CHEBI:78520"/>
        <dbReference type="ChEBI" id="CHEBI:78521"/>
        <dbReference type="ChEBI" id="CHEBI:456216"/>
        <dbReference type="EC" id="6.3.5.7"/>
    </reaction>
</comment>
<dbReference type="AlphaFoldDB" id="A0A1B9H3A0"/>
<feature type="active site" description="Charge relay system" evidence="7">
    <location>
        <position position="58"/>
    </location>
</feature>
<keyword evidence="7" id="KW-0496">Mitochondrion</keyword>
<dbReference type="OrthoDB" id="421993at2759"/>
<dbReference type="GO" id="GO:0005524">
    <property type="term" value="F:ATP binding"/>
    <property type="evidence" value="ECO:0007669"/>
    <property type="project" value="UniProtKB-KW"/>
</dbReference>
<dbReference type="HAMAP" id="MF_00120">
    <property type="entry name" value="GatA"/>
    <property type="match status" value="1"/>
</dbReference>
<dbReference type="PANTHER" id="PTHR11895">
    <property type="entry name" value="TRANSAMIDASE"/>
    <property type="match status" value="1"/>
</dbReference>
<organism evidence="10 11">
    <name type="scientific">Kwoniella heveanensis BCC8398</name>
    <dbReference type="NCBI Taxonomy" id="1296120"/>
    <lineage>
        <taxon>Eukaryota</taxon>
        <taxon>Fungi</taxon>
        <taxon>Dikarya</taxon>
        <taxon>Basidiomycota</taxon>
        <taxon>Agaricomycotina</taxon>
        <taxon>Tremellomycetes</taxon>
        <taxon>Tremellales</taxon>
        <taxon>Cryptococcaceae</taxon>
        <taxon>Kwoniella</taxon>
    </lineage>
</organism>
<comment type="subunit">
    <text evidence="7">Subunit of the heterotrimeric GatCAB amidotransferase (AdT) complex, composed of A, B and C subunits.</text>
</comment>
<dbReference type="EMBL" id="KV700122">
    <property type="protein sequence ID" value="OCF37745.1"/>
    <property type="molecule type" value="Genomic_DNA"/>
</dbReference>
<name>A0A1B9H3A0_9TREE</name>
<dbReference type="InterPro" id="IPR004412">
    <property type="entry name" value="GatA"/>
</dbReference>
<keyword evidence="11" id="KW-1185">Reference proteome</keyword>
<comment type="subcellular location">
    <subcellularLocation>
        <location evidence="7">Mitochondrion</location>
    </subcellularLocation>
</comment>
<feature type="domain" description="Amidase" evidence="9">
    <location>
        <begin position="47"/>
        <end position="490"/>
    </location>
</feature>
<proteinExistence type="inferred from homology"/>
<evidence type="ECO:0000313" key="11">
    <source>
        <dbReference type="Proteomes" id="UP000092666"/>
    </source>
</evidence>
<dbReference type="InterPro" id="IPR000120">
    <property type="entry name" value="Amidase"/>
</dbReference>
<dbReference type="InterPro" id="IPR036928">
    <property type="entry name" value="AS_sf"/>
</dbReference>
<keyword evidence="4 7" id="KW-0067">ATP-binding</keyword>
<keyword evidence="5 7" id="KW-0648">Protein biosynthesis</keyword>
<sequence length="506" mass="53578">MRVTCRHLEAAATSLKPRTSTTHPTPYSWVNPVTVASSAGLPLIPGSGPLAGRTIAIKDNISYTSAPSSCSSSILRDYNPPYDATCVKSLVRAGARIAGQTKMDEFGMGSLTTHLPSHCTPVHNPASPTEDEPPRSAGGSSGGSAAAVAEGSVWVALGTDTGGSVRLPASYCGVVGLKPSYGMISRRGVVSYADSLDCVGILARDVGSVQGVFDIISHPDEGDMTCVSSSARAKASSILSDHLASSLSPLVHPSETEREIAGLRIGIPENTLDSPPELLSYLQSKGAIVQRVSIPSLQLALPAYYVLASAEASSNLGRFGGGWYGSPFERDARNDTESGVERRRRIRTEGFGAEVKKRILAGTYALSADEFNNTYLKALQLRRLLRRDYQTLFRIPHPLQTSQLPNTTPKSEGVDIILHPTAICTAPLLDSSPSDEHKKHTVKGSEEYAQDLLTVPASLAGLPAMSVPAGRGEDGWPVGISVTSQWGMEGLVFRLGKVIEGWTKGT</sequence>
<comment type="similarity">
    <text evidence="1 7">Belongs to the amidase family. GatA subfamily.</text>
</comment>
<comment type="function">
    <text evidence="7">Allows the formation of correctly charged Gln-tRNA(Gln) through the transamidation of misacylated Glu-tRNA(Gln) in the mitochondria. The reaction takes place in the presence of glutamine and ATP through an activated gamma-phospho-Glu-tRNA(Gln).</text>
</comment>
<accession>A0A1B9H3A0</accession>
<gene>
    <name evidence="10" type="ORF">I316_00872</name>
</gene>
<keyword evidence="10" id="KW-0808">Transferase</keyword>
<feature type="active site" description="Charge relay system" evidence="7">
    <location>
        <position position="140"/>
    </location>
</feature>
<reference evidence="10 11" key="1">
    <citation type="submission" date="2013-07" db="EMBL/GenBank/DDBJ databases">
        <title>The Genome Sequence of Cryptococcus heveanensis BCC8398.</title>
        <authorList>
            <consortium name="The Broad Institute Genome Sequencing Platform"/>
            <person name="Cuomo C."/>
            <person name="Litvintseva A."/>
            <person name="Chen Y."/>
            <person name="Heitman J."/>
            <person name="Sun S."/>
            <person name="Springer D."/>
            <person name="Dromer F."/>
            <person name="Young S.K."/>
            <person name="Zeng Q."/>
            <person name="Gargeya S."/>
            <person name="Fitzgerald M."/>
            <person name="Abouelleil A."/>
            <person name="Alvarado L."/>
            <person name="Berlin A.M."/>
            <person name="Chapman S.B."/>
            <person name="Dewar J."/>
            <person name="Goldberg J."/>
            <person name="Griggs A."/>
            <person name="Gujja S."/>
            <person name="Hansen M."/>
            <person name="Howarth C."/>
            <person name="Imamovic A."/>
            <person name="Larimer J."/>
            <person name="McCowan C."/>
            <person name="Murphy C."/>
            <person name="Pearson M."/>
            <person name="Priest M."/>
            <person name="Roberts A."/>
            <person name="Saif S."/>
            <person name="Shea T."/>
            <person name="Sykes S."/>
            <person name="Wortman J."/>
            <person name="Nusbaum C."/>
            <person name="Birren B."/>
        </authorList>
    </citation>
    <scope>NUCLEOTIDE SEQUENCE [LARGE SCALE GENOMIC DNA]</scope>
    <source>
        <strain evidence="10 11">BCC8398</strain>
    </source>
</reference>
<dbReference type="PROSITE" id="PS00571">
    <property type="entry name" value="AMIDASES"/>
    <property type="match status" value="1"/>
</dbReference>
<dbReference type="InterPro" id="IPR020556">
    <property type="entry name" value="Amidase_CS"/>
</dbReference>
<feature type="region of interest" description="Disordered" evidence="8">
    <location>
        <begin position="117"/>
        <end position="144"/>
    </location>
</feature>
<dbReference type="SUPFAM" id="SSF75304">
    <property type="entry name" value="Amidase signature (AS) enzymes"/>
    <property type="match status" value="1"/>
</dbReference>
<dbReference type="EC" id="6.3.5.7" evidence="7"/>
<dbReference type="GO" id="GO:0016740">
    <property type="term" value="F:transferase activity"/>
    <property type="evidence" value="ECO:0007669"/>
    <property type="project" value="UniProtKB-KW"/>
</dbReference>
<evidence type="ECO:0000256" key="6">
    <source>
        <dbReference type="ARBA" id="ARBA00047407"/>
    </source>
</evidence>
<evidence type="ECO:0000259" key="9">
    <source>
        <dbReference type="Pfam" id="PF01425"/>
    </source>
</evidence>
<keyword evidence="2 7" id="KW-0436">Ligase</keyword>
<dbReference type="STRING" id="1296120.A0A1B9H3A0"/>
<dbReference type="Proteomes" id="UP000092666">
    <property type="component" value="Unassembled WGS sequence"/>
</dbReference>
<evidence type="ECO:0000313" key="10">
    <source>
        <dbReference type="EMBL" id="OCF37745.1"/>
    </source>
</evidence>
<dbReference type="GO" id="GO:0005739">
    <property type="term" value="C:mitochondrion"/>
    <property type="evidence" value="ECO:0007669"/>
    <property type="project" value="UniProtKB-SubCell"/>
</dbReference>
<dbReference type="Gene3D" id="3.90.1300.10">
    <property type="entry name" value="Amidase signature (AS) domain"/>
    <property type="match status" value="1"/>
</dbReference>
<keyword evidence="3 7" id="KW-0547">Nucleotide-binding</keyword>
<feature type="active site" description="Acyl-ester intermediate" evidence="7">
    <location>
        <position position="164"/>
    </location>
</feature>
<evidence type="ECO:0000256" key="2">
    <source>
        <dbReference type="ARBA" id="ARBA00022598"/>
    </source>
</evidence>
<dbReference type="GO" id="GO:0032543">
    <property type="term" value="P:mitochondrial translation"/>
    <property type="evidence" value="ECO:0007669"/>
    <property type="project" value="UniProtKB-UniRule"/>
</dbReference>
<evidence type="ECO:0000256" key="7">
    <source>
        <dbReference type="HAMAP-Rule" id="MF_03150"/>
    </source>
</evidence>
<dbReference type="GO" id="GO:0030956">
    <property type="term" value="C:glutamyl-tRNA(Gln) amidotransferase complex"/>
    <property type="evidence" value="ECO:0007669"/>
    <property type="project" value="UniProtKB-UniRule"/>
</dbReference>
<evidence type="ECO:0000256" key="5">
    <source>
        <dbReference type="ARBA" id="ARBA00022917"/>
    </source>
</evidence>
<evidence type="ECO:0000256" key="1">
    <source>
        <dbReference type="ARBA" id="ARBA00008069"/>
    </source>
</evidence>
<dbReference type="Pfam" id="PF01425">
    <property type="entry name" value="Amidase"/>
    <property type="match status" value="1"/>
</dbReference>
<dbReference type="InterPro" id="IPR023631">
    <property type="entry name" value="Amidase_dom"/>
</dbReference>
<dbReference type="GO" id="GO:0050567">
    <property type="term" value="F:glutaminyl-tRNA synthase (glutamine-hydrolyzing) activity"/>
    <property type="evidence" value="ECO:0007669"/>
    <property type="project" value="UniProtKB-UniRule"/>
</dbReference>